<evidence type="ECO:0000313" key="1">
    <source>
        <dbReference type="EMBL" id="TDK28596.1"/>
    </source>
</evidence>
<proteinExistence type="predicted"/>
<organism evidence="1 2">
    <name type="scientific">Luteimonas aestuarii</name>
    <dbReference type="NCBI Taxonomy" id="453837"/>
    <lineage>
        <taxon>Bacteria</taxon>
        <taxon>Pseudomonadati</taxon>
        <taxon>Pseudomonadota</taxon>
        <taxon>Gammaproteobacteria</taxon>
        <taxon>Lysobacterales</taxon>
        <taxon>Lysobacteraceae</taxon>
        <taxon>Luteimonas</taxon>
    </lineage>
</organism>
<dbReference type="RefSeq" id="WP_133320416.1">
    <property type="nucleotide sequence ID" value="NZ_SMTF01000001.1"/>
</dbReference>
<reference evidence="1 2" key="1">
    <citation type="submission" date="2019-03" db="EMBL/GenBank/DDBJ databases">
        <title>Luteimonas zhaokaii sp.nov., isolated from the rectal contents of Plateau pika in Yushu, Qinghai Province, China.</title>
        <authorList>
            <person name="Zhang G."/>
        </authorList>
    </citation>
    <scope>NUCLEOTIDE SEQUENCE [LARGE SCALE GENOMIC DNA]</scope>
    <source>
        <strain evidence="1 2">B9</strain>
    </source>
</reference>
<comment type="caution">
    <text evidence="1">The sequence shown here is derived from an EMBL/GenBank/DDBJ whole genome shotgun (WGS) entry which is preliminary data.</text>
</comment>
<name>A0A4R5U4E5_9GAMM</name>
<gene>
    <name evidence="1" type="ORF">E2F46_01565</name>
</gene>
<protein>
    <submittedName>
        <fullName evidence="1">Uncharacterized protein</fullName>
    </submittedName>
</protein>
<dbReference type="Proteomes" id="UP000294796">
    <property type="component" value="Unassembled WGS sequence"/>
</dbReference>
<accession>A0A4R5U4E5</accession>
<dbReference type="EMBL" id="SMTF01000001">
    <property type="protein sequence ID" value="TDK28596.1"/>
    <property type="molecule type" value="Genomic_DNA"/>
</dbReference>
<keyword evidence="2" id="KW-1185">Reference proteome</keyword>
<evidence type="ECO:0000313" key="2">
    <source>
        <dbReference type="Proteomes" id="UP000294796"/>
    </source>
</evidence>
<dbReference type="AlphaFoldDB" id="A0A4R5U4E5"/>
<sequence length="71" mass="7826">MDHSDALYETSLDRQDALAASPRFVVLKTPGGIRLQLQDDDGDPDARLTIDRVLTLLESALEHGRAVTLHD</sequence>
<dbReference type="OrthoDB" id="6047126at2"/>